<dbReference type="GO" id="GO:0000981">
    <property type="term" value="F:DNA-binding transcription factor activity, RNA polymerase II-specific"/>
    <property type="evidence" value="ECO:0007669"/>
    <property type="project" value="TreeGrafter"/>
</dbReference>
<evidence type="ECO:0000256" key="5">
    <source>
        <dbReference type="ARBA" id="ARBA00023155"/>
    </source>
</evidence>
<dbReference type="GO" id="GO:0005634">
    <property type="term" value="C:nucleus"/>
    <property type="evidence" value="ECO:0007669"/>
    <property type="project" value="UniProtKB-SubCell"/>
</dbReference>
<dbReference type="AlphaFoldDB" id="A0A1I7TXF5"/>
<dbReference type="GO" id="GO:0000978">
    <property type="term" value="F:RNA polymerase II cis-regulatory region sequence-specific DNA binding"/>
    <property type="evidence" value="ECO:0007669"/>
    <property type="project" value="TreeGrafter"/>
</dbReference>
<evidence type="ECO:0000256" key="6">
    <source>
        <dbReference type="ARBA" id="ARBA00023163"/>
    </source>
</evidence>
<keyword evidence="4 8" id="KW-0238">DNA-binding</keyword>
<feature type="DNA-binding region" description="Homeobox" evidence="8">
    <location>
        <begin position="128"/>
        <end position="187"/>
    </location>
</feature>
<dbReference type="PROSITE" id="PS51042">
    <property type="entry name" value="CUT"/>
    <property type="match status" value="1"/>
</dbReference>
<dbReference type="eggNOG" id="KOG2252">
    <property type="taxonomic scope" value="Eukaryota"/>
</dbReference>
<dbReference type="STRING" id="1561998.A0A1I7TXF5"/>
<dbReference type="Pfam" id="PF00046">
    <property type="entry name" value="Homeodomain"/>
    <property type="match status" value="1"/>
</dbReference>
<keyword evidence="13" id="KW-1185">Reference proteome</keyword>
<comment type="similarity">
    <text evidence="2 10">Belongs to the CUT homeobox family.</text>
</comment>
<dbReference type="InterPro" id="IPR009057">
    <property type="entry name" value="Homeodomain-like_sf"/>
</dbReference>
<keyword evidence="6 10" id="KW-0804">Transcription</keyword>
<dbReference type="InterPro" id="IPR051649">
    <property type="entry name" value="CUT_Homeobox"/>
</dbReference>
<evidence type="ECO:0000313" key="14">
    <source>
        <dbReference type="WBParaSite" id="Csp11.Scaffold629.g12761.t1"/>
    </source>
</evidence>
<evidence type="ECO:0000259" key="12">
    <source>
        <dbReference type="PROSITE" id="PS51042"/>
    </source>
</evidence>
<dbReference type="SMART" id="SM00389">
    <property type="entry name" value="HOX"/>
    <property type="match status" value="1"/>
</dbReference>
<dbReference type="Gene3D" id="1.10.260.40">
    <property type="entry name" value="lambda repressor-like DNA-binding domains"/>
    <property type="match status" value="1"/>
</dbReference>
<feature type="domain" description="CUT" evidence="12">
    <location>
        <begin position="13"/>
        <end position="99"/>
    </location>
</feature>
<dbReference type="Proteomes" id="UP000095282">
    <property type="component" value="Unplaced"/>
</dbReference>
<dbReference type="PROSITE" id="PS50071">
    <property type="entry name" value="HOMEOBOX_2"/>
    <property type="match status" value="1"/>
</dbReference>
<evidence type="ECO:0000256" key="7">
    <source>
        <dbReference type="ARBA" id="ARBA00023242"/>
    </source>
</evidence>
<dbReference type="PANTHER" id="PTHR14057">
    <property type="entry name" value="TRANSCRIPTION FACTOR ONECUT"/>
    <property type="match status" value="1"/>
</dbReference>
<dbReference type="InterPro" id="IPR010982">
    <property type="entry name" value="Lambda_DNA-bd_dom_sf"/>
</dbReference>
<dbReference type="InterPro" id="IPR001356">
    <property type="entry name" value="HD"/>
</dbReference>
<protein>
    <recommendedName>
        <fullName evidence="10">One cut domain family member</fullName>
    </recommendedName>
</protein>
<dbReference type="SUPFAM" id="SSF46689">
    <property type="entry name" value="Homeodomain-like"/>
    <property type="match status" value="1"/>
</dbReference>
<evidence type="ECO:0000256" key="2">
    <source>
        <dbReference type="ARBA" id="ARBA00008190"/>
    </source>
</evidence>
<keyword evidence="7 8" id="KW-0539">Nucleus</keyword>
<dbReference type="WBParaSite" id="Csp11.Scaffold629.g12761.t1">
    <property type="protein sequence ID" value="Csp11.Scaffold629.g12761.t1"/>
    <property type="gene ID" value="Csp11.Scaffold629.g12761"/>
</dbReference>
<feature type="domain" description="Homeobox" evidence="11">
    <location>
        <begin position="126"/>
        <end position="186"/>
    </location>
</feature>
<organism evidence="13 14">
    <name type="scientific">Caenorhabditis tropicalis</name>
    <dbReference type="NCBI Taxonomy" id="1561998"/>
    <lineage>
        <taxon>Eukaryota</taxon>
        <taxon>Metazoa</taxon>
        <taxon>Ecdysozoa</taxon>
        <taxon>Nematoda</taxon>
        <taxon>Chromadorea</taxon>
        <taxon>Rhabditida</taxon>
        <taxon>Rhabditina</taxon>
        <taxon>Rhabditomorpha</taxon>
        <taxon>Rhabditoidea</taxon>
        <taxon>Rhabditidae</taxon>
        <taxon>Peloderinae</taxon>
        <taxon>Caenorhabditis</taxon>
    </lineage>
</organism>
<evidence type="ECO:0000256" key="4">
    <source>
        <dbReference type="ARBA" id="ARBA00023125"/>
    </source>
</evidence>
<dbReference type="InterPro" id="IPR003350">
    <property type="entry name" value="CUT_dom"/>
</dbReference>
<dbReference type="CDD" id="cd00086">
    <property type="entry name" value="homeodomain"/>
    <property type="match status" value="1"/>
</dbReference>
<evidence type="ECO:0000256" key="9">
    <source>
        <dbReference type="RuleBase" id="RU000682"/>
    </source>
</evidence>
<dbReference type="Pfam" id="PF02376">
    <property type="entry name" value="CUT"/>
    <property type="match status" value="1"/>
</dbReference>
<evidence type="ECO:0000256" key="3">
    <source>
        <dbReference type="ARBA" id="ARBA00023015"/>
    </source>
</evidence>
<sequence>MDQDSDSSDYPPKTEFDEDSYIDTKDLCRRIAIELKDNSIPQSVFAEKILCRSQGTLSDLLSNPKPWDKLKSGRKTFLRMQNWLNQSLDKKMAILEMNTEAVNRALGMSPPVPAKHSPRNPKAVWAGSNKKRIVFTNIQKKTLEAIFKRTERLSREMQQTIASHLQLDLESVLNFFMNARRRNRNSENDKNILDSESL</sequence>
<evidence type="ECO:0000256" key="1">
    <source>
        <dbReference type="ARBA" id="ARBA00004123"/>
    </source>
</evidence>
<evidence type="ECO:0000256" key="8">
    <source>
        <dbReference type="PROSITE-ProRule" id="PRU00108"/>
    </source>
</evidence>
<accession>A0A1I7TXF5</accession>
<name>A0A1I7TXF5_9PELO</name>
<dbReference type="PANTHER" id="PTHR14057:SF47">
    <property type="entry name" value="HOMEOBOX PROTEIN ONECUT"/>
    <property type="match status" value="1"/>
</dbReference>
<dbReference type="SMART" id="SM01109">
    <property type="entry name" value="CUT"/>
    <property type="match status" value="1"/>
</dbReference>
<keyword evidence="5 8" id="KW-0371">Homeobox</keyword>
<keyword evidence="3 10" id="KW-0805">Transcription regulation</keyword>
<comment type="subcellular location">
    <subcellularLocation>
        <location evidence="1 8 9">Nucleus</location>
    </subcellularLocation>
</comment>
<evidence type="ECO:0000313" key="13">
    <source>
        <dbReference type="Proteomes" id="UP000095282"/>
    </source>
</evidence>
<dbReference type="Gene3D" id="1.10.10.60">
    <property type="entry name" value="Homeodomain-like"/>
    <property type="match status" value="1"/>
</dbReference>
<reference evidence="14" key="1">
    <citation type="submission" date="2016-11" db="UniProtKB">
        <authorList>
            <consortium name="WormBaseParasite"/>
        </authorList>
    </citation>
    <scope>IDENTIFICATION</scope>
</reference>
<dbReference type="FunFam" id="1.10.260.40:FF:000005">
    <property type="entry name" value="One cut domain family member"/>
    <property type="match status" value="1"/>
</dbReference>
<proteinExistence type="inferred from homology"/>
<evidence type="ECO:0000256" key="10">
    <source>
        <dbReference type="RuleBase" id="RU361129"/>
    </source>
</evidence>
<evidence type="ECO:0000259" key="11">
    <source>
        <dbReference type="PROSITE" id="PS50071"/>
    </source>
</evidence>
<dbReference type="SUPFAM" id="SSF47413">
    <property type="entry name" value="lambda repressor-like DNA-binding domains"/>
    <property type="match status" value="1"/>
</dbReference>